<evidence type="ECO:0000313" key="14">
    <source>
        <dbReference type="EMBL" id="HAN27636.1"/>
    </source>
</evidence>
<dbReference type="PANTHER" id="PTHR32552:SF81">
    <property type="entry name" value="TONB-DEPENDENT OUTER MEMBRANE RECEPTOR"/>
    <property type="match status" value="1"/>
</dbReference>
<gene>
    <name evidence="14" type="ORF">DCP75_07930</name>
</gene>
<feature type="chain" id="PRO_5017602770" evidence="12">
    <location>
        <begin position="25"/>
        <end position="144"/>
    </location>
</feature>
<keyword evidence="8" id="KW-0798">TonB box</keyword>
<proteinExistence type="inferred from homology"/>
<evidence type="ECO:0000256" key="4">
    <source>
        <dbReference type="ARBA" id="ARBA00022496"/>
    </source>
</evidence>
<keyword evidence="10 11" id="KW-0998">Cell outer membrane</keyword>
<dbReference type="Proteomes" id="UP000259273">
    <property type="component" value="Unassembled WGS sequence"/>
</dbReference>
<evidence type="ECO:0000256" key="12">
    <source>
        <dbReference type="SAM" id="SignalP"/>
    </source>
</evidence>
<dbReference type="InterPro" id="IPR039426">
    <property type="entry name" value="TonB-dep_rcpt-like"/>
</dbReference>
<evidence type="ECO:0000256" key="8">
    <source>
        <dbReference type="ARBA" id="ARBA00023077"/>
    </source>
</evidence>
<evidence type="ECO:0000256" key="10">
    <source>
        <dbReference type="ARBA" id="ARBA00023237"/>
    </source>
</evidence>
<dbReference type="PROSITE" id="PS52016">
    <property type="entry name" value="TONB_DEPENDENT_REC_3"/>
    <property type="match status" value="1"/>
</dbReference>
<evidence type="ECO:0000259" key="13">
    <source>
        <dbReference type="Pfam" id="PF07715"/>
    </source>
</evidence>
<keyword evidence="2 11" id="KW-0813">Transport</keyword>
<dbReference type="PANTHER" id="PTHR32552">
    <property type="entry name" value="FERRICHROME IRON RECEPTOR-RELATED"/>
    <property type="match status" value="1"/>
</dbReference>
<evidence type="ECO:0000256" key="9">
    <source>
        <dbReference type="ARBA" id="ARBA00023136"/>
    </source>
</evidence>
<comment type="caution">
    <text evidence="14">The sequence shown here is derived from an EMBL/GenBank/DDBJ whole genome shotgun (WGS) entry which is preliminary data.</text>
</comment>
<evidence type="ECO:0000256" key="6">
    <source>
        <dbReference type="ARBA" id="ARBA00023004"/>
    </source>
</evidence>
<evidence type="ECO:0000256" key="3">
    <source>
        <dbReference type="ARBA" id="ARBA00022452"/>
    </source>
</evidence>
<accession>A0A3C1KN50</accession>
<keyword evidence="12" id="KW-0732">Signal</keyword>
<evidence type="ECO:0000313" key="15">
    <source>
        <dbReference type="Proteomes" id="UP000259273"/>
    </source>
</evidence>
<name>A0A3C1KN50_9GAMM</name>
<dbReference type="Gene3D" id="2.40.170.20">
    <property type="entry name" value="TonB-dependent receptor, beta-barrel domain"/>
    <property type="match status" value="1"/>
</dbReference>
<feature type="non-terminal residue" evidence="14">
    <location>
        <position position="144"/>
    </location>
</feature>
<dbReference type="AlphaFoldDB" id="A0A3C1KN50"/>
<keyword evidence="9 11" id="KW-0472">Membrane</keyword>
<dbReference type="InterPro" id="IPR012910">
    <property type="entry name" value="Plug_dom"/>
</dbReference>
<sequence length="144" mass="15325">MLQTAFKPRLTFAALLVLSVNATAQGVGMLEEVVVTAQKRTESLTDVPISIAVMSSEALQKTGVRQVRELAEFIPNMSISGGNDSATAVRIRGVGANTRNIGFDTRAGVYVDGVYMGQSPAQNIEILDLERVEVARGPQGTLFG</sequence>
<evidence type="ECO:0000256" key="2">
    <source>
        <dbReference type="ARBA" id="ARBA00022448"/>
    </source>
</evidence>
<dbReference type="SUPFAM" id="SSF56935">
    <property type="entry name" value="Porins"/>
    <property type="match status" value="1"/>
</dbReference>
<keyword evidence="5 11" id="KW-0812">Transmembrane</keyword>
<keyword evidence="3 11" id="KW-1134">Transmembrane beta strand</keyword>
<dbReference type="GO" id="GO:0006826">
    <property type="term" value="P:iron ion transport"/>
    <property type="evidence" value="ECO:0007669"/>
    <property type="project" value="UniProtKB-KW"/>
</dbReference>
<evidence type="ECO:0000256" key="11">
    <source>
        <dbReference type="PROSITE-ProRule" id="PRU01360"/>
    </source>
</evidence>
<dbReference type="GO" id="GO:0009279">
    <property type="term" value="C:cell outer membrane"/>
    <property type="evidence" value="ECO:0007669"/>
    <property type="project" value="UniProtKB-SubCell"/>
</dbReference>
<keyword evidence="7" id="KW-0406">Ion transport</keyword>
<evidence type="ECO:0000256" key="5">
    <source>
        <dbReference type="ARBA" id="ARBA00022692"/>
    </source>
</evidence>
<reference evidence="14 15" key="1">
    <citation type="journal article" date="2018" name="Nat. Biotechnol.">
        <title>A standardized bacterial taxonomy based on genome phylogeny substantially revises the tree of life.</title>
        <authorList>
            <person name="Parks D.H."/>
            <person name="Chuvochina M."/>
            <person name="Waite D.W."/>
            <person name="Rinke C."/>
            <person name="Skarshewski A."/>
            <person name="Chaumeil P.A."/>
            <person name="Hugenholtz P."/>
        </authorList>
    </citation>
    <scope>NUCLEOTIDE SEQUENCE [LARGE SCALE GENOMIC DNA]</scope>
    <source>
        <strain evidence="14">UBA9158</strain>
    </source>
</reference>
<dbReference type="EMBL" id="DMND01000107">
    <property type="protein sequence ID" value="HAN27636.1"/>
    <property type="molecule type" value="Genomic_DNA"/>
</dbReference>
<feature type="signal peptide" evidence="12">
    <location>
        <begin position="1"/>
        <end position="24"/>
    </location>
</feature>
<keyword evidence="14" id="KW-0675">Receptor</keyword>
<protein>
    <submittedName>
        <fullName evidence="14">TonB-dependent receptor</fullName>
    </submittedName>
</protein>
<organism evidence="14 15">
    <name type="scientific">Haliea salexigens</name>
    <dbReference type="NCBI Taxonomy" id="287487"/>
    <lineage>
        <taxon>Bacteria</taxon>
        <taxon>Pseudomonadati</taxon>
        <taxon>Pseudomonadota</taxon>
        <taxon>Gammaproteobacteria</taxon>
        <taxon>Cellvibrionales</taxon>
        <taxon>Halieaceae</taxon>
        <taxon>Haliea</taxon>
    </lineage>
</organism>
<comment type="similarity">
    <text evidence="11">Belongs to the TonB-dependent receptor family.</text>
</comment>
<evidence type="ECO:0000256" key="1">
    <source>
        <dbReference type="ARBA" id="ARBA00004571"/>
    </source>
</evidence>
<dbReference type="InterPro" id="IPR036942">
    <property type="entry name" value="Beta-barrel_TonB_sf"/>
</dbReference>
<keyword evidence="6" id="KW-0408">Iron</keyword>
<feature type="domain" description="TonB-dependent receptor plug" evidence="13">
    <location>
        <begin position="44"/>
        <end position="144"/>
    </location>
</feature>
<comment type="subcellular location">
    <subcellularLocation>
        <location evidence="1 11">Cell outer membrane</location>
        <topology evidence="1 11">Multi-pass membrane protein</topology>
    </subcellularLocation>
</comment>
<keyword evidence="4" id="KW-0410">Iron transport</keyword>
<dbReference type="Pfam" id="PF07715">
    <property type="entry name" value="Plug"/>
    <property type="match status" value="1"/>
</dbReference>
<evidence type="ECO:0000256" key="7">
    <source>
        <dbReference type="ARBA" id="ARBA00023065"/>
    </source>
</evidence>